<dbReference type="GO" id="GO:0003700">
    <property type="term" value="F:DNA-binding transcription factor activity"/>
    <property type="evidence" value="ECO:0007669"/>
    <property type="project" value="InterPro"/>
</dbReference>
<keyword evidence="3" id="KW-1185">Reference proteome</keyword>
<dbReference type="SMART" id="SM00347">
    <property type="entry name" value="HTH_MARR"/>
    <property type="match status" value="1"/>
</dbReference>
<gene>
    <name evidence="2" type="ORF">CAE01nite_14700</name>
</gene>
<proteinExistence type="predicted"/>
<dbReference type="InterPro" id="IPR036390">
    <property type="entry name" value="WH_DNA-bd_sf"/>
</dbReference>
<evidence type="ECO:0000313" key="2">
    <source>
        <dbReference type="EMBL" id="GEO33745.1"/>
    </source>
</evidence>
<dbReference type="PANTHER" id="PTHR33164">
    <property type="entry name" value="TRANSCRIPTIONAL REGULATOR, MARR FAMILY"/>
    <property type="match status" value="1"/>
</dbReference>
<evidence type="ECO:0000313" key="3">
    <source>
        <dbReference type="Proteomes" id="UP000321181"/>
    </source>
</evidence>
<dbReference type="SUPFAM" id="SSF46785">
    <property type="entry name" value="Winged helix' DNA-binding domain"/>
    <property type="match status" value="1"/>
</dbReference>
<dbReference type="Proteomes" id="UP000321181">
    <property type="component" value="Unassembled WGS sequence"/>
</dbReference>
<accession>A0A512DBB3</accession>
<dbReference type="PROSITE" id="PS50995">
    <property type="entry name" value="HTH_MARR_2"/>
    <property type="match status" value="1"/>
</dbReference>
<comment type="caution">
    <text evidence="2">The sequence shown here is derived from an EMBL/GenBank/DDBJ whole genome shotgun (WGS) entry which is preliminary data.</text>
</comment>
<name>A0A512DBB3_9CELL</name>
<dbReference type="RefSeq" id="WP_146902206.1">
    <property type="nucleotide sequence ID" value="NZ_BAAARM010000002.1"/>
</dbReference>
<dbReference type="InterPro" id="IPR036388">
    <property type="entry name" value="WH-like_DNA-bd_sf"/>
</dbReference>
<feature type="domain" description="HTH marR-type" evidence="1">
    <location>
        <begin position="7"/>
        <end position="137"/>
    </location>
</feature>
<dbReference type="GO" id="GO:0006950">
    <property type="term" value="P:response to stress"/>
    <property type="evidence" value="ECO:0007669"/>
    <property type="project" value="TreeGrafter"/>
</dbReference>
<dbReference type="EMBL" id="BJYY01000012">
    <property type="protein sequence ID" value="GEO33745.1"/>
    <property type="molecule type" value="Genomic_DNA"/>
</dbReference>
<organism evidence="2 3">
    <name type="scientific">Cellulomonas aerilata</name>
    <dbReference type="NCBI Taxonomy" id="515326"/>
    <lineage>
        <taxon>Bacteria</taxon>
        <taxon>Bacillati</taxon>
        <taxon>Actinomycetota</taxon>
        <taxon>Actinomycetes</taxon>
        <taxon>Micrococcales</taxon>
        <taxon>Cellulomonadaceae</taxon>
        <taxon>Cellulomonas</taxon>
    </lineage>
</organism>
<dbReference type="Gene3D" id="1.10.10.10">
    <property type="entry name" value="Winged helix-like DNA-binding domain superfamily/Winged helix DNA-binding domain"/>
    <property type="match status" value="1"/>
</dbReference>
<reference evidence="2 3" key="1">
    <citation type="submission" date="2019-07" db="EMBL/GenBank/DDBJ databases">
        <title>Whole genome shotgun sequence of Cellulomonas aerilata NBRC 106308.</title>
        <authorList>
            <person name="Hosoyama A."/>
            <person name="Uohara A."/>
            <person name="Ohji S."/>
            <person name="Ichikawa N."/>
        </authorList>
    </citation>
    <scope>NUCLEOTIDE SEQUENCE [LARGE SCALE GENOMIC DNA]</scope>
    <source>
        <strain evidence="2 3">NBRC 106308</strain>
    </source>
</reference>
<protein>
    <submittedName>
        <fullName evidence="2">MarR family transcriptional regulator</fullName>
    </submittedName>
</protein>
<dbReference type="InterPro" id="IPR000835">
    <property type="entry name" value="HTH_MarR-typ"/>
</dbReference>
<dbReference type="Pfam" id="PF12802">
    <property type="entry name" value="MarR_2"/>
    <property type="match status" value="1"/>
</dbReference>
<dbReference type="AlphaFoldDB" id="A0A512DBB3"/>
<sequence length="154" mass="17403">MPLDPSTWPTGRLLSSAARRIEREFNAHLDAWDLNHASLPVLVHLAVQDHSQRELAAATGVTEQTMSRLLARIERLGYVTRKPHAEDRRRHVIALTEQGARVLREAADRERSEAMVARGLTAEEMRELRRLLTALVAAHPDPSDDDPAHPPRHR</sequence>
<dbReference type="OrthoDB" id="69852at2"/>
<dbReference type="InterPro" id="IPR039422">
    <property type="entry name" value="MarR/SlyA-like"/>
</dbReference>
<dbReference type="PRINTS" id="PR00598">
    <property type="entry name" value="HTHMARR"/>
</dbReference>
<evidence type="ECO:0000259" key="1">
    <source>
        <dbReference type="PROSITE" id="PS50995"/>
    </source>
</evidence>
<dbReference type="PANTHER" id="PTHR33164:SF43">
    <property type="entry name" value="HTH-TYPE TRANSCRIPTIONAL REPRESSOR YETL"/>
    <property type="match status" value="1"/>
</dbReference>